<organism evidence="3 4">
    <name type="scientific">Paspalum notatum var. saurae</name>
    <dbReference type="NCBI Taxonomy" id="547442"/>
    <lineage>
        <taxon>Eukaryota</taxon>
        <taxon>Viridiplantae</taxon>
        <taxon>Streptophyta</taxon>
        <taxon>Embryophyta</taxon>
        <taxon>Tracheophyta</taxon>
        <taxon>Spermatophyta</taxon>
        <taxon>Magnoliopsida</taxon>
        <taxon>Liliopsida</taxon>
        <taxon>Poales</taxon>
        <taxon>Poaceae</taxon>
        <taxon>PACMAD clade</taxon>
        <taxon>Panicoideae</taxon>
        <taxon>Andropogonodae</taxon>
        <taxon>Paspaleae</taxon>
        <taxon>Paspalinae</taxon>
        <taxon>Paspalum</taxon>
    </lineage>
</organism>
<accession>A0AAQ3WV54</accession>
<dbReference type="Proteomes" id="UP001341281">
    <property type="component" value="Chromosome 05"/>
</dbReference>
<feature type="region of interest" description="Disordered" evidence="1">
    <location>
        <begin position="494"/>
        <end position="518"/>
    </location>
</feature>
<feature type="signal peptide" evidence="2">
    <location>
        <begin position="1"/>
        <end position="19"/>
    </location>
</feature>
<proteinExistence type="predicted"/>
<feature type="compositionally biased region" description="Low complexity" evidence="1">
    <location>
        <begin position="497"/>
        <end position="518"/>
    </location>
</feature>
<keyword evidence="4" id="KW-1185">Reference proteome</keyword>
<dbReference type="AlphaFoldDB" id="A0AAQ3WV54"/>
<keyword evidence="2" id="KW-0732">Signal</keyword>
<evidence type="ECO:0000313" key="3">
    <source>
        <dbReference type="EMBL" id="WVZ74211.1"/>
    </source>
</evidence>
<dbReference type="EMBL" id="CP144749">
    <property type="protein sequence ID" value="WVZ74211.1"/>
    <property type="molecule type" value="Genomic_DNA"/>
</dbReference>
<feature type="compositionally biased region" description="Basic and acidic residues" evidence="1">
    <location>
        <begin position="353"/>
        <end position="382"/>
    </location>
</feature>
<feature type="compositionally biased region" description="Basic and acidic residues" evidence="1">
    <location>
        <begin position="120"/>
        <end position="129"/>
    </location>
</feature>
<feature type="compositionally biased region" description="Basic and acidic residues" evidence="1">
    <location>
        <begin position="279"/>
        <end position="336"/>
    </location>
</feature>
<feature type="region of interest" description="Disordered" evidence="1">
    <location>
        <begin position="109"/>
        <end position="474"/>
    </location>
</feature>
<sequence>MAPLAAAALVGLLHRCCSGELLGALGLGGPIRASDHQEHAHDAGGLRREEAEPEALEVVVVPEGEDERDGRADEVEGAEVDAGGVLGPGAAPQHAAAGGLRAVAELAGAEDGQHGGGECDDGRVGREHGGPGCPHEAGERRGHAAEGEAEHEADGGGAGGVGRAVGAELVADARGDAEAERGGKDVDEGGGLDEDAHAGHGGLRVGEQAAEEDHDLVPPPLEADADAAGQREAEELAPAAEAVGREGEAAGAPVHAREEDVGEEEEDEVEVGEHGGQCDARDAEAEHGDEHVVDGQVERDGERGAEGERQVDGLRAEVDADGVEDRLQEQVREGRENVGLGDGGDAGVLAAEQEQRPHVRPEAADGHGGGEEHQHGALRGDAEEVVVARPDGLAADGLHAHGESREHGVSRDVGEADGEGAACQRQPAEAAEEEHGDHGAERSSPVRIIGSARPRMERASAPAAPADMDGAMGKNVTDQASFTAAANRRRLGGLHVSTGGASSSTSTRTSALGSKHAVRAASVSRHAAVSAEQDDIPETGERSALLCSVLLCRGSREGTTPWEREFRNTQAVSGAEAMGVTEN</sequence>
<feature type="compositionally biased region" description="Acidic residues" evidence="1">
    <location>
        <begin position="260"/>
        <end position="270"/>
    </location>
</feature>
<feature type="compositionally biased region" description="Basic and acidic residues" evidence="1">
    <location>
        <begin position="136"/>
        <end position="154"/>
    </location>
</feature>
<evidence type="ECO:0000256" key="2">
    <source>
        <dbReference type="SAM" id="SignalP"/>
    </source>
</evidence>
<protein>
    <submittedName>
        <fullName evidence="3">Uncharacterized protein</fullName>
    </submittedName>
</protein>
<gene>
    <name evidence="3" type="ORF">U9M48_022423</name>
</gene>
<name>A0AAQ3WV54_PASNO</name>
<evidence type="ECO:0000313" key="4">
    <source>
        <dbReference type="Proteomes" id="UP001341281"/>
    </source>
</evidence>
<reference evidence="3 4" key="1">
    <citation type="submission" date="2024-02" db="EMBL/GenBank/DDBJ databases">
        <title>High-quality chromosome-scale genome assembly of Pensacola bahiagrass (Paspalum notatum Flugge var. saurae).</title>
        <authorList>
            <person name="Vega J.M."/>
            <person name="Podio M."/>
            <person name="Orjuela J."/>
            <person name="Siena L.A."/>
            <person name="Pessino S.C."/>
            <person name="Combes M.C."/>
            <person name="Mariac C."/>
            <person name="Albertini E."/>
            <person name="Pupilli F."/>
            <person name="Ortiz J.P.A."/>
            <person name="Leblanc O."/>
        </authorList>
    </citation>
    <scope>NUCLEOTIDE SEQUENCE [LARGE SCALE GENOMIC DNA]</scope>
    <source>
        <strain evidence="3">R1</strain>
        <tissue evidence="3">Leaf</tissue>
    </source>
</reference>
<evidence type="ECO:0000256" key="1">
    <source>
        <dbReference type="SAM" id="MobiDB-lite"/>
    </source>
</evidence>
<feature type="compositionally biased region" description="Basic and acidic residues" evidence="1">
    <location>
        <begin position="171"/>
        <end position="187"/>
    </location>
</feature>
<feature type="chain" id="PRO_5042899828" evidence="2">
    <location>
        <begin position="20"/>
        <end position="583"/>
    </location>
</feature>
<feature type="compositionally biased region" description="Low complexity" evidence="1">
    <location>
        <begin position="459"/>
        <end position="473"/>
    </location>
</feature>
<feature type="compositionally biased region" description="Basic and acidic residues" evidence="1">
    <location>
        <begin position="398"/>
        <end position="414"/>
    </location>
</feature>